<name>A0A9P7YY24_9HELO</name>
<comment type="caution">
    <text evidence="7">The sequence shown here is derived from an EMBL/GenBank/DDBJ whole genome shotgun (WGS) entry which is preliminary data.</text>
</comment>
<evidence type="ECO:0000256" key="5">
    <source>
        <dbReference type="ARBA" id="ARBA00023002"/>
    </source>
</evidence>
<feature type="domain" description="FAD-binding PCMH-type" evidence="6">
    <location>
        <begin position="82"/>
        <end position="255"/>
    </location>
</feature>
<proteinExistence type="inferred from homology"/>
<keyword evidence="3" id="KW-0285">Flavoprotein</keyword>
<evidence type="ECO:0000256" key="1">
    <source>
        <dbReference type="ARBA" id="ARBA00001974"/>
    </source>
</evidence>
<evidence type="ECO:0000313" key="7">
    <source>
        <dbReference type="EMBL" id="KAG9241807.1"/>
    </source>
</evidence>
<dbReference type="Pfam" id="PF01565">
    <property type="entry name" value="FAD_binding_4"/>
    <property type="match status" value="1"/>
</dbReference>
<dbReference type="EMBL" id="MU254153">
    <property type="protein sequence ID" value="KAG9241807.1"/>
    <property type="molecule type" value="Genomic_DNA"/>
</dbReference>
<dbReference type="Gene3D" id="3.30.465.10">
    <property type="match status" value="1"/>
</dbReference>
<dbReference type="InterPro" id="IPR050416">
    <property type="entry name" value="FAD-linked_Oxidoreductase"/>
</dbReference>
<keyword evidence="4" id="KW-0274">FAD</keyword>
<reference evidence="7" key="1">
    <citation type="journal article" date="2021" name="IMA Fungus">
        <title>Genomic characterization of three marine fungi, including Emericellopsis atlantica sp. nov. with signatures of a generalist lifestyle and marine biomass degradation.</title>
        <authorList>
            <person name="Hagestad O.C."/>
            <person name="Hou L."/>
            <person name="Andersen J.H."/>
            <person name="Hansen E.H."/>
            <person name="Altermark B."/>
            <person name="Li C."/>
            <person name="Kuhnert E."/>
            <person name="Cox R.J."/>
            <person name="Crous P.W."/>
            <person name="Spatafora J.W."/>
            <person name="Lail K."/>
            <person name="Amirebrahimi M."/>
            <person name="Lipzen A."/>
            <person name="Pangilinan J."/>
            <person name="Andreopoulos W."/>
            <person name="Hayes R.D."/>
            <person name="Ng V."/>
            <person name="Grigoriev I.V."/>
            <person name="Jackson S.A."/>
            <person name="Sutton T.D.S."/>
            <person name="Dobson A.D.W."/>
            <person name="Rama T."/>
        </authorList>
    </citation>
    <scope>NUCLEOTIDE SEQUENCE</scope>
    <source>
        <strain evidence="7">TRa3180A</strain>
    </source>
</reference>
<gene>
    <name evidence="7" type="ORF">BJ878DRAFT_557196</name>
</gene>
<dbReference type="GO" id="GO:0016491">
    <property type="term" value="F:oxidoreductase activity"/>
    <property type="evidence" value="ECO:0007669"/>
    <property type="project" value="UniProtKB-KW"/>
</dbReference>
<organism evidence="7 8">
    <name type="scientific">Calycina marina</name>
    <dbReference type="NCBI Taxonomy" id="1763456"/>
    <lineage>
        <taxon>Eukaryota</taxon>
        <taxon>Fungi</taxon>
        <taxon>Dikarya</taxon>
        <taxon>Ascomycota</taxon>
        <taxon>Pezizomycotina</taxon>
        <taxon>Leotiomycetes</taxon>
        <taxon>Helotiales</taxon>
        <taxon>Pezizellaceae</taxon>
        <taxon>Calycina</taxon>
    </lineage>
</organism>
<dbReference type="Proteomes" id="UP000887226">
    <property type="component" value="Unassembled WGS sequence"/>
</dbReference>
<dbReference type="OrthoDB" id="415825at2759"/>
<evidence type="ECO:0000313" key="8">
    <source>
        <dbReference type="Proteomes" id="UP000887226"/>
    </source>
</evidence>
<dbReference type="SUPFAM" id="SSF56176">
    <property type="entry name" value="FAD-binding/transporter-associated domain-like"/>
    <property type="match status" value="1"/>
</dbReference>
<dbReference type="InterPro" id="IPR016169">
    <property type="entry name" value="FAD-bd_PCMH_sub2"/>
</dbReference>
<dbReference type="InterPro" id="IPR016166">
    <property type="entry name" value="FAD-bd_PCMH"/>
</dbReference>
<comment type="similarity">
    <text evidence="2">Belongs to the oxygen-dependent FAD-linked oxidoreductase family.</text>
</comment>
<keyword evidence="5" id="KW-0560">Oxidoreductase</keyword>
<dbReference type="PANTHER" id="PTHR42973">
    <property type="entry name" value="BINDING OXIDOREDUCTASE, PUTATIVE (AFU_ORTHOLOGUE AFUA_1G17690)-RELATED"/>
    <property type="match status" value="1"/>
</dbReference>
<dbReference type="PROSITE" id="PS51387">
    <property type="entry name" value="FAD_PCMH"/>
    <property type="match status" value="1"/>
</dbReference>
<dbReference type="PANTHER" id="PTHR42973:SF39">
    <property type="entry name" value="FAD-BINDING PCMH-TYPE DOMAIN-CONTAINING PROTEIN"/>
    <property type="match status" value="1"/>
</dbReference>
<evidence type="ECO:0000256" key="4">
    <source>
        <dbReference type="ARBA" id="ARBA00022827"/>
    </source>
</evidence>
<evidence type="ECO:0000256" key="2">
    <source>
        <dbReference type="ARBA" id="ARBA00005466"/>
    </source>
</evidence>
<sequence length="524" mass="58026">MVLLRQDETSPTTSSASYSKAKESMISHLSLCETSISTGHVCGTKENGDMASLLHDLKQRGIPVQETSRRKAPPGAVMHDRGAPIPAVVVSPQSQWGVAQTLKLLKHYGLYNQLPVSVKSGGHGYFNGASCSGVMVNLTGMTGRRIVGNTLFLEPGCVLGQTVNTLATHSKAVPHGDCFGVGAGGHFLTAGWDLILARRYGLGCQSVIGGRVVLWDGNIVDVDEKNYPDLLYAMRGGAVAGVGVVTEIRLRLIDEPALATWRFTSIDREQLAICVANNAFTNAFNLPRDVSVSFRFYFEPNQLQLVCSFNIVSLLTAQETIQCLIQHLGAEVTSFVTNDLSAWNEKSLIDLRMLPASEFLATNPEMLSEVSSTALHENPLLYWKQTAALREMAPSFFTSISHWVVRGCEPMLLKLYDAFQSVQKEPARVRMYALLIQGGGQMLELQPDCCMPLGQALARFELHWDDPDKEERWCRQFTNEISNVIRSEEDEGPGRPYRGDIWLEEQASDENLDEIHKKYDRRFV</sequence>
<dbReference type="InterPro" id="IPR006094">
    <property type="entry name" value="Oxid_FAD_bind_N"/>
</dbReference>
<keyword evidence="8" id="KW-1185">Reference proteome</keyword>
<evidence type="ECO:0000256" key="3">
    <source>
        <dbReference type="ARBA" id="ARBA00022630"/>
    </source>
</evidence>
<dbReference type="InterPro" id="IPR036318">
    <property type="entry name" value="FAD-bd_PCMH-like_sf"/>
</dbReference>
<evidence type="ECO:0000259" key="6">
    <source>
        <dbReference type="PROSITE" id="PS51387"/>
    </source>
</evidence>
<protein>
    <submittedName>
        <fullName evidence="7">FAD linked oxidase</fullName>
    </submittedName>
</protein>
<dbReference type="GO" id="GO:0071949">
    <property type="term" value="F:FAD binding"/>
    <property type="evidence" value="ECO:0007669"/>
    <property type="project" value="InterPro"/>
</dbReference>
<accession>A0A9P7YY24</accession>
<dbReference type="AlphaFoldDB" id="A0A9P7YY24"/>
<comment type="cofactor">
    <cofactor evidence="1">
        <name>FAD</name>
        <dbReference type="ChEBI" id="CHEBI:57692"/>
    </cofactor>
</comment>